<accession>A0AAC9QSK3</accession>
<evidence type="ECO:0000256" key="1">
    <source>
        <dbReference type="SAM" id="Phobius"/>
    </source>
</evidence>
<reference evidence="3" key="1">
    <citation type="journal article" date="2017" name="Sci. Rep.">
        <title>Determination of the Genome and Primary Transcriptome of Syngas Fermenting Eubacterium limosum ATCC 8486.</title>
        <authorList>
            <person name="Song Y."/>
            <person name="Shin J."/>
            <person name="Jeong Y."/>
            <person name="Jin S."/>
            <person name="Lee J.K."/>
            <person name="Kim D.R."/>
            <person name="Kim S.C."/>
            <person name="Cho S."/>
            <person name="Cho B.K."/>
        </authorList>
    </citation>
    <scope>NUCLEOTIDE SEQUENCE [LARGE SCALE GENOMIC DNA]</scope>
    <source>
        <strain evidence="3">ATCC 8486</strain>
    </source>
</reference>
<name>A0AAC9QSK3_EUBLI</name>
<dbReference type="Pfam" id="PF07963">
    <property type="entry name" value="N_methyl"/>
    <property type="match status" value="1"/>
</dbReference>
<feature type="transmembrane region" description="Helical" evidence="1">
    <location>
        <begin position="20"/>
        <end position="44"/>
    </location>
</feature>
<keyword evidence="1" id="KW-1133">Transmembrane helix</keyword>
<dbReference type="InterPro" id="IPR045584">
    <property type="entry name" value="Pilin-like"/>
</dbReference>
<dbReference type="PROSITE" id="PS00409">
    <property type="entry name" value="PROKAR_NTER_METHYL"/>
    <property type="match status" value="1"/>
</dbReference>
<keyword evidence="1" id="KW-0472">Membrane</keyword>
<gene>
    <name evidence="2" type="ORF">B2M23_05915</name>
</gene>
<proteinExistence type="predicted"/>
<protein>
    <submittedName>
        <fullName evidence="2">Prepilin-type cleavage/methylation domain-containing protein</fullName>
    </submittedName>
</protein>
<keyword evidence="1" id="KW-0812">Transmembrane</keyword>
<evidence type="ECO:0000313" key="3">
    <source>
        <dbReference type="Proteomes" id="UP000192391"/>
    </source>
</evidence>
<organism evidence="2 3">
    <name type="scientific">Eubacterium limosum</name>
    <dbReference type="NCBI Taxonomy" id="1736"/>
    <lineage>
        <taxon>Bacteria</taxon>
        <taxon>Bacillati</taxon>
        <taxon>Bacillota</taxon>
        <taxon>Clostridia</taxon>
        <taxon>Eubacteriales</taxon>
        <taxon>Eubacteriaceae</taxon>
        <taxon>Eubacterium</taxon>
    </lineage>
</organism>
<dbReference type="AlphaFoldDB" id="A0AAC9QSK3"/>
<dbReference type="NCBIfam" id="TIGR02532">
    <property type="entry name" value="IV_pilin_GFxxxE"/>
    <property type="match status" value="1"/>
</dbReference>
<dbReference type="EMBL" id="CP019962">
    <property type="protein sequence ID" value="ARD65104.1"/>
    <property type="molecule type" value="Genomic_DNA"/>
</dbReference>
<dbReference type="KEGG" id="elim:B2M23_05915"/>
<evidence type="ECO:0000313" key="2">
    <source>
        <dbReference type="EMBL" id="ARD65104.1"/>
    </source>
</evidence>
<dbReference type="InterPro" id="IPR012902">
    <property type="entry name" value="N_methyl_site"/>
</dbReference>
<dbReference type="RefSeq" id="WP_038352491.1">
    <property type="nucleotide sequence ID" value="NZ_CP019962.1"/>
</dbReference>
<dbReference type="Gene3D" id="3.30.700.10">
    <property type="entry name" value="Glycoprotein, Type 4 Pilin"/>
    <property type="match status" value="1"/>
</dbReference>
<dbReference type="Proteomes" id="UP000192391">
    <property type="component" value="Chromosome"/>
</dbReference>
<sequence length="290" mass="33035">MINNLRKMKKYKNSSGFTLVELIIVLVILAILAAFTIPAMLGFVGNSKEKLCESARSDCLRYYQTQATEKLPITREEAIPILAKAIQNSYGDATVENNVAKGVCPAGGEYNLAECRFELENGYYRLKEVPCSVHHDKDSSRPNLDASKSLAEKLLDLFKSNQQSDFIKEFFKENNNSLKPVDDIDLKNIFGEDWNSTINGKPESLYWRPLTMEVNGEKTYIMYANTTNTQDHAQWKGYVVEINGVYYKTTKTNSYNGMLDQSDSLSNKTSFQNSEELEQWIIDHHFEKVS</sequence>
<dbReference type="SUPFAM" id="SSF54523">
    <property type="entry name" value="Pili subunits"/>
    <property type="match status" value="1"/>
</dbReference>